<protein>
    <submittedName>
        <fullName evidence="1">Pyrroloquinoline quinone biosynthesis protein PqqE</fullName>
    </submittedName>
</protein>
<sequence>CAKSARHDLILAARRQAEEAPLGLDALTWRNQRASRLICKA</sequence>
<evidence type="ECO:0000313" key="2">
    <source>
        <dbReference type="EMBL" id="MUI39888.1"/>
    </source>
</evidence>
<dbReference type="Proteomes" id="UP000433532">
    <property type="component" value="Unassembled WGS sequence"/>
</dbReference>
<comment type="caution">
    <text evidence="1">The sequence shown here is derived from an EMBL/GenBank/DDBJ whole genome shotgun (WGS) entry which is preliminary data.</text>
</comment>
<evidence type="ECO:0000313" key="1">
    <source>
        <dbReference type="EMBL" id="MUI38755.1"/>
    </source>
</evidence>
<proteinExistence type="predicted"/>
<reference evidence="1 3" key="1">
    <citation type="submission" date="2019-11" db="EMBL/GenBank/DDBJ databases">
        <title>Genomes of ocular Pseudomonas aeruginosa isolates.</title>
        <authorList>
            <person name="Khan M."/>
            <person name="Rice S.A."/>
            <person name="Willcox M.D.P."/>
            <person name="Stapleton F."/>
        </authorList>
    </citation>
    <scope>NUCLEOTIDE SEQUENCE [LARGE SCALE GENOMIC DNA]</scope>
    <source>
        <strain evidence="1 3">PA221</strain>
    </source>
</reference>
<feature type="non-terminal residue" evidence="1">
    <location>
        <position position="1"/>
    </location>
</feature>
<dbReference type="EMBL" id="WOAD01000035">
    <property type="protein sequence ID" value="MUI38755.1"/>
    <property type="molecule type" value="Genomic_DNA"/>
</dbReference>
<evidence type="ECO:0000313" key="3">
    <source>
        <dbReference type="Proteomes" id="UP000433532"/>
    </source>
</evidence>
<name>A0A844NSY4_PSEAI</name>
<dbReference type="AlphaFoldDB" id="A0A844NSY4"/>
<gene>
    <name evidence="1" type="ORF">GNQ48_27510</name>
    <name evidence="2" type="ORF">GNQ48_33680</name>
</gene>
<organism evidence="1 3">
    <name type="scientific">Pseudomonas aeruginosa</name>
    <dbReference type="NCBI Taxonomy" id="287"/>
    <lineage>
        <taxon>Bacteria</taxon>
        <taxon>Pseudomonadati</taxon>
        <taxon>Pseudomonadota</taxon>
        <taxon>Gammaproteobacteria</taxon>
        <taxon>Pseudomonadales</taxon>
        <taxon>Pseudomonadaceae</taxon>
        <taxon>Pseudomonas</taxon>
    </lineage>
</organism>
<accession>A0A844NSY4</accession>
<dbReference type="EMBL" id="WOAD01000136">
    <property type="protein sequence ID" value="MUI39888.1"/>
    <property type="molecule type" value="Genomic_DNA"/>
</dbReference>